<protein>
    <recommendedName>
        <fullName evidence="3">Secreted protein</fullName>
    </recommendedName>
</protein>
<name>A0ABQ7GSQ1_DUNSA</name>
<organism evidence="1 2">
    <name type="scientific">Dunaliella salina</name>
    <name type="common">Green alga</name>
    <name type="synonym">Protococcus salinus</name>
    <dbReference type="NCBI Taxonomy" id="3046"/>
    <lineage>
        <taxon>Eukaryota</taxon>
        <taxon>Viridiplantae</taxon>
        <taxon>Chlorophyta</taxon>
        <taxon>core chlorophytes</taxon>
        <taxon>Chlorophyceae</taxon>
        <taxon>CS clade</taxon>
        <taxon>Chlamydomonadales</taxon>
        <taxon>Dunaliellaceae</taxon>
        <taxon>Dunaliella</taxon>
    </lineage>
</organism>
<accession>A0ABQ7GSQ1</accession>
<comment type="caution">
    <text evidence="1">The sequence shown here is derived from an EMBL/GenBank/DDBJ whole genome shotgun (WGS) entry which is preliminary data.</text>
</comment>
<dbReference type="EMBL" id="MU069610">
    <property type="protein sequence ID" value="KAF5837583.1"/>
    <property type="molecule type" value="Genomic_DNA"/>
</dbReference>
<proteinExistence type="predicted"/>
<gene>
    <name evidence="1" type="ORF">DUNSADRAFT_4154</name>
</gene>
<evidence type="ECO:0000313" key="2">
    <source>
        <dbReference type="Proteomes" id="UP000815325"/>
    </source>
</evidence>
<keyword evidence="2" id="KW-1185">Reference proteome</keyword>
<reference evidence="1" key="1">
    <citation type="submission" date="2017-08" db="EMBL/GenBank/DDBJ databases">
        <authorList>
            <person name="Polle J.E."/>
            <person name="Barry K."/>
            <person name="Cushman J."/>
            <person name="Schmutz J."/>
            <person name="Tran D."/>
            <person name="Hathwaick L.T."/>
            <person name="Yim W.C."/>
            <person name="Jenkins J."/>
            <person name="Mckie-Krisberg Z.M."/>
            <person name="Prochnik S."/>
            <person name="Lindquist E."/>
            <person name="Dockter R.B."/>
            <person name="Adam C."/>
            <person name="Molina H."/>
            <person name="Bunkerborg J."/>
            <person name="Jin E."/>
            <person name="Buchheim M."/>
            <person name="Magnuson J."/>
        </authorList>
    </citation>
    <scope>NUCLEOTIDE SEQUENCE</scope>
    <source>
        <strain evidence="1">CCAP 19/18</strain>
    </source>
</reference>
<evidence type="ECO:0000313" key="1">
    <source>
        <dbReference type="EMBL" id="KAF5837583.1"/>
    </source>
</evidence>
<dbReference type="Proteomes" id="UP000815325">
    <property type="component" value="Unassembled WGS sequence"/>
</dbReference>
<evidence type="ECO:0008006" key="3">
    <source>
        <dbReference type="Google" id="ProtNLM"/>
    </source>
</evidence>
<sequence length="113" mass="12737">MLTDEHGLLRPLQLLLLQTPLVFRTHSLTSAVQGMAMLWTMLFCGAEIHVTRFLCQCMCCRTNYKLLFFASFTRKRLRSSSGEFDVECIMASAAHFQGICGLDSTGIWLGLPM</sequence>